<feature type="region of interest" description="Disordered" evidence="1">
    <location>
        <begin position="279"/>
        <end position="316"/>
    </location>
</feature>
<gene>
    <name evidence="2" type="ORF">PRZ48_000815</name>
</gene>
<feature type="region of interest" description="Disordered" evidence="1">
    <location>
        <begin position="206"/>
        <end position="240"/>
    </location>
</feature>
<protein>
    <submittedName>
        <fullName evidence="2">Uncharacterized protein</fullName>
    </submittedName>
</protein>
<reference evidence="2 3" key="1">
    <citation type="journal article" date="2023" name="G3 (Bethesda)">
        <title>A chromosome-level genome assembly of Zasmidium syzygii isolated from banana leaves.</title>
        <authorList>
            <person name="van Westerhoven A.C."/>
            <person name="Mehrabi R."/>
            <person name="Talebi R."/>
            <person name="Steentjes M.B.F."/>
            <person name="Corcolon B."/>
            <person name="Chong P.A."/>
            <person name="Kema G.H.J."/>
            <person name="Seidl M.F."/>
        </authorList>
    </citation>
    <scope>NUCLEOTIDE SEQUENCE [LARGE SCALE GENOMIC DNA]</scope>
    <source>
        <strain evidence="2 3">P124</strain>
    </source>
</reference>
<evidence type="ECO:0000313" key="2">
    <source>
        <dbReference type="EMBL" id="KAK4507081.1"/>
    </source>
</evidence>
<feature type="region of interest" description="Disordered" evidence="1">
    <location>
        <begin position="1"/>
        <end position="22"/>
    </location>
</feature>
<name>A0ABR0F150_ZASCE</name>
<feature type="region of interest" description="Disordered" evidence="1">
    <location>
        <begin position="88"/>
        <end position="109"/>
    </location>
</feature>
<comment type="caution">
    <text evidence="2">The sequence shown here is derived from an EMBL/GenBank/DDBJ whole genome shotgun (WGS) entry which is preliminary data.</text>
</comment>
<organism evidence="2 3">
    <name type="scientific">Zasmidium cellare</name>
    <name type="common">Wine cellar mold</name>
    <name type="synonym">Racodium cellare</name>
    <dbReference type="NCBI Taxonomy" id="395010"/>
    <lineage>
        <taxon>Eukaryota</taxon>
        <taxon>Fungi</taxon>
        <taxon>Dikarya</taxon>
        <taxon>Ascomycota</taxon>
        <taxon>Pezizomycotina</taxon>
        <taxon>Dothideomycetes</taxon>
        <taxon>Dothideomycetidae</taxon>
        <taxon>Mycosphaerellales</taxon>
        <taxon>Mycosphaerellaceae</taxon>
        <taxon>Zasmidium</taxon>
    </lineage>
</organism>
<accession>A0ABR0F150</accession>
<feature type="compositionally biased region" description="Polar residues" evidence="1">
    <location>
        <begin position="284"/>
        <end position="293"/>
    </location>
</feature>
<feature type="compositionally biased region" description="Polar residues" evidence="1">
    <location>
        <begin position="376"/>
        <end position="391"/>
    </location>
</feature>
<feature type="region of interest" description="Disordered" evidence="1">
    <location>
        <begin position="491"/>
        <end position="556"/>
    </location>
</feature>
<dbReference type="EMBL" id="JAXOVC010000001">
    <property type="protein sequence ID" value="KAK4507081.1"/>
    <property type="molecule type" value="Genomic_DNA"/>
</dbReference>
<feature type="region of interest" description="Disordered" evidence="1">
    <location>
        <begin position="328"/>
        <end position="441"/>
    </location>
</feature>
<dbReference type="Proteomes" id="UP001305779">
    <property type="component" value="Unassembled WGS sequence"/>
</dbReference>
<feature type="compositionally biased region" description="Basic and acidic residues" evidence="1">
    <location>
        <begin position="358"/>
        <end position="374"/>
    </location>
</feature>
<sequence>MAAADPLPAKSVPLKDTTTCGNDTVKATKQKQKPLDTALLCSRLEEHQREQEASRLRREKRNAVRNGSYVPRSAAKSFAATATPIMRDVTNLPKGPGAKRRSAPPNFIAEPLTTDGRICIPARQRYAALNFGIGNSDNVGISEDDEVSPIKPYRVENARDAKRDMKKLEEQFPYTSAKKGHVESKISVSAPRKASLPLEAERRPVINERRSSIQSTPIQRSKSTSTAVVPPPVVSEEVPMPPQVVARKSEGTEAQLPALGLPRAVSPLRDDELELARGEERWPSINQDDTSAIQAFLQPIEDPAEPNESDTYAQRGISLIQALNMDWDQSDEAEHSETTTSFKWDQYDPFKPQTRGSVKSEKHNVTRLQSKRDSMNPAQNSSQNGSETQSTPHRRGSSPRTSPQKHTSPSHIIEERGRQRYRPGDAAKRRTMADPPPPPAHWPIEQTAVKKELRPVSFHAITESRLSRFMEEEVSLDGPIPEVDESLLVNPRPKLVPNDRPNWSQQSQEGDDFRHTLNSFFPRPGRKAAQTNRHSSILAPFAEPKAPSPKKYTGPQNDHMIADAVKIIQQQGKVKRRESVIGFFKKL</sequence>
<keyword evidence="3" id="KW-1185">Reference proteome</keyword>
<feature type="compositionally biased region" description="Polar residues" evidence="1">
    <location>
        <begin position="212"/>
        <end position="227"/>
    </location>
</feature>
<proteinExistence type="predicted"/>
<evidence type="ECO:0000256" key="1">
    <source>
        <dbReference type="SAM" id="MobiDB-lite"/>
    </source>
</evidence>
<feature type="compositionally biased region" description="Polar residues" evidence="1">
    <location>
        <begin position="398"/>
        <end position="410"/>
    </location>
</feature>
<evidence type="ECO:0000313" key="3">
    <source>
        <dbReference type="Proteomes" id="UP001305779"/>
    </source>
</evidence>
<feature type="compositionally biased region" description="Basic and acidic residues" evidence="1">
    <location>
        <begin position="412"/>
        <end position="432"/>
    </location>
</feature>